<keyword evidence="2" id="KW-0238">DNA-binding</keyword>
<dbReference type="SMART" id="SM00866">
    <property type="entry name" value="UTRA"/>
    <property type="match status" value="1"/>
</dbReference>
<dbReference type="InterPro" id="IPR028978">
    <property type="entry name" value="Chorismate_lyase_/UTRA_dom_sf"/>
</dbReference>
<dbReference type="PRINTS" id="PR00035">
    <property type="entry name" value="HTHGNTR"/>
</dbReference>
<dbReference type="Gene3D" id="1.10.10.10">
    <property type="entry name" value="Winged helix-like DNA-binding domain superfamily/Winged helix DNA-binding domain"/>
    <property type="match status" value="1"/>
</dbReference>
<dbReference type="RefSeq" id="WP_143784194.1">
    <property type="nucleotide sequence ID" value="NZ_CP041616.1"/>
</dbReference>
<dbReference type="AlphaFoldDB" id="A0A516GDB5"/>
<evidence type="ECO:0000259" key="4">
    <source>
        <dbReference type="PROSITE" id="PS50949"/>
    </source>
</evidence>
<dbReference type="GO" id="GO:0003677">
    <property type="term" value="F:DNA binding"/>
    <property type="evidence" value="ECO:0007669"/>
    <property type="project" value="UniProtKB-KW"/>
</dbReference>
<dbReference type="OrthoDB" id="3523737at2"/>
<evidence type="ECO:0000313" key="5">
    <source>
        <dbReference type="EMBL" id="QDO89508.1"/>
    </source>
</evidence>
<dbReference type="SMART" id="SM00345">
    <property type="entry name" value="HTH_GNTR"/>
    <property type="match status" value="1"/>
</dbReference>
<dbReference type="PANTHER" id="PTHR44846">
    <property type="entry name" value="MANNOSYL-D-GLYCERATE TRANSPORT/METABOLISM SYSTEM REPRESSOR MNGR-RELATED"/>
    <property type="match status" value="1"/>
</dbReference>
<keyword evidence="3" id="KW-0804">Transcription</keyword>
<gene>
    <name evidence="5" type="ORF">FNH13_15170</name>
</gene>
<sequence length="256" mass="28179">MATPTNTSPLYHQVLAEIRRRIKDGEWARGQQVPSERQLADLLGVSRITVRHAVRLAAAEGLVEQRRGVGTFVGSHERVEQDLSAVRSFEHTLAAQDYVASTEILGSGTLISDLTLAGTLRTDPATPVHYLRLLGRGDSTPVVYYDSYFAPTLGREMTRLAHEMKAEGRAFSTLDLYGHASVDRVPTMLSQTIDAVLATPDLVKRLEVPDGVAILAIESVASDDQGPLEFRRAYYRADRYKFAVKRRLSVSNGLGS</sequence>
<dbReference type="Pfam" id="PF00392">
    <property type="entry name" value="GntR"/>
    <property type="match status" value="1"/>
</dbReference>
<organism evidence="5 6">
    <name type="scientific">Ornithinimicrobium ciconiae</name>
    <dbReference type="NCBI Taxonomy" id="2594265"/>
    <lineage>
        <taxon>Bacteria</taxon>
        <taxon>Bacillati</taxon>
        <taxon>Actinomycetota</taxon>
        <taxon>Actinomycetes</taxon>
        <taxon>Micrococcales</taxon>
        <taxon>Ornithinimicrobiaceae</taxon>
        <taxon>Ornithinimicrobium</taxon>
    </lineage>
</organism>
<feature type="domain" description="HTH gntR-type" evidence="4">
    <location>
        <begin position="8"/>
        <end position="76"/>
    </location>
</feature>
<dbReference type="SUPFAM" id="SSF64288">
    <property type="entry name" value="Chorismate lyase-like"/>
    <property type="match status" value="1"/>
</dbReference>
<dbReference type="CDD" id="cd07377">
    <property type="entry name" value="WHTH_GntR"/>
    <property type="match status" value="1"/>
</dbReference>
<keyword evidence="1" id="KW-0805">Transcription regulation</keyword>
<dbReference type="SUPFAM" id="SSF46785">
    <property type="entry name" value="Winged helix' DNA-binding domain"/>
    <property type="match status" value="1"/>
</dbReference>
<evidence type="ECO:0000256" key="2">
    <source>
        <dbReference type="ARBA" id="ARBA00023125"/>
    </source>
</evidence>
<dbReference type="Pfam" id="PF07702">
    <property type="entry name" value="UTRA"/>
    <property type="match status" value="1"/>
</dbReference>
<dbReference type="Gene3D" id="3.40.1410.10">
    <property type="entry name" value="Chorismate lyase-like"/>
    <property type="match status" value="1"/>
</dbReference>
<dbReference type="PROSITE" id="PS50949">
    <property type="entry name" value="HTH_GNTR"/>
    <property type="match status" value="1"/>
</dbReference>
<dbReference type="Proteomes" id="UP000315395">
    <property type="component" value="Chromosome"/>
</dbReference>
<protein>
    <submittedName>
        <fullName evidence="5">GntR family transcriptional regulator</fullName>
    </submittedName>
</protein>
<dbReference type="InterPro" id="IPR036388">
    <property type="entry name" value="WH-like_DNA-bd_sf"/>
</dbReference>
<keyword evidence="6" id="KW-1185">Reference proteome</keyword>
<evidence type="ECO:0000313" key="6">
    <source>
        <dbReference type="Proteomes" id="UP000315395"/>
    </source>
</evidence>
<dbReference type="InterPro" id="IPR011663">
    <property type="entry name" value="UTRA"/>
</dbReference>
<accession>A0A516GDB5</accession>
<dbReference type="FunFam" id="1.10.10.10:FF:000079">
    <property type="entry name" value="GntR family transcriptional regulator"/>
    <property type="match status" value="1"/>
</dbReference>
<name>A0A516GDB5_9MICO</name>
<dbReference type="EMBL" id="CP041616">
    <property type="protein sequence ID" value="QDO89508.1"/>
    <property type="molecule type" value="Genomic_DNA"/>
</dbReference>
<dbReference type="InterPro" id="IPR050679">
    <property type="entry name" value="Bact_HTH_transcr_reg"/>
</dbReference>
<dbReference type="KEGG" id="orz:FNH13_15170"/>
<reference evidence="5 6" key="1">
    <citation type="submission" date="2019-07" db="EMBL/GenBank/DDBJ databases">
        <title>complete genome sequencing of Ornithinimicrobium sp. H23M54.</title>
        <authorList>
            <person name="Bae J.-W."/>
            <person name="Lee S.-Y."/>
        </authorList>
    </citation>
    <scope>NUCLEOTIDE SEQUENCE [LARGE SCALE GENOMIC DNA]</scope>
    <source>
        <strain evidence="5 6">H23M54</strain>
    </source>
</reference>
<evidence type="ECO:0000256" key="1">
    <source>
        <dbReference type="ARBA" id="ARBA00023015"/>
    </source>
</evidence>
<dbReference type="PANTHER" id="PTHR44846:SF1">
    <property type="entry name" value="MANNOSYL-D-GLYCERATE TRANSPORT_METABOLISM SYSTEM REPRESSOR MNGR-RELATED"/>
    <property type="match status" value="1"/>
</dbReference>
<dbReference type="InterPro" id="IPR000524">
    <property type="entry name" value="Tscrpt_reg_HTH_GntR"/>
</dbReference>
<dbReference type="InterPro" id="IPR036390">
    <property type="entry name" value="WH_DNA-bd_sf"/>
</dbReference>
<dbReference type="GO" id="GO:0003700">
    <property type="term" value="F:DNA-binding transcription factor activity"/>
    <property type="evidence" value="ECO:0007669"/>
    <property type="project" value="InterPro"/>
</dbReference>
<proteinExistence type="predicted"/>
<dbReference type="GO" id="GO:0045892">
    <property type="term" value="P:negative regulation of DNA-templated transcription"/>
    <property type="evidence" value="ECO:0007669"/>
    <property type="project" value="TreeGrafter"/>
</dbReference>
<evidence type="ECO:0000256" key="3">
    <source>
        <dbReference type="ARBA" id="ARBA00023163"/>
    </source>
</evidence>